<evidence type="ECO:0000313" key="6">
    <source>
        <dbReference type="Proteomes" id="UP000622533"/>
    </source>
</evidence>
<evidence type="ECO:0000313" key="5">
    <source>
        <dbReference type="EMBL" id="MBE9023861.1"/>
    </source>
</evidence>
<evidence type="ECO:0000259" key="4">
    <source>
        <dbReference type="PROSITE" id="PS50830"/>
    </source>
</evidence>
<sequence>MGTSIIAILIFQKTNQPSIALSQEWTATQVTDGDSITVRQTDGSQMEVELCGINAPEVRHDKATGQPFGNKAKQKLRSLVATNDSQVMVIPVGKDEQGRTVGEVMVYAQGEAEISFQEELLKSGLARTQQGEVECPNQIAFENAQRLAIASKAGIWGQMK</sequence>
<dbReference type="InterPro" id="IPR035437">
    <property type="entry name" value="SNase_OB-fold_sf"/>
</dbReference>
<comment type="caution">
    <text evidence="5">The sequence shown here is derived from an EMBL/GenBank/DDBJ whole genome shotgun (WGS) entry which is preliminary data.</text>
</comment>
<dbReference type="GO" id="GO:0016787">
    <property type="term" value="F:hydrolase activity"/>
    <property type="evidence" value="ECO:0007669"/>
    <property type="project" value="UniProtKB-KW"/>
</dbReference>
<dbReference type="PROSITE" id="PS50830">
    <property type="entry name" value="TNASE_3"/>
    <property type="match status" value="1"/>
</dbReference>
<proteinExistence type="predicted"/>
<dbReference type="GO" id="GO:0004519">
    <property type="term" value="F:endonuclease activity"/>
    <property type="evidence" value="ECO:0007669"/>
    <property type="project" value="UniProtKB-KW"/>
</dbReference>
<name>A0A8J7A0S8_DESMC</name>
<feature type="domain" description="TNase-like" evidence="4">
    <location>
        <begin position="21"/>
        <end position="158"/>
    </location>
</feature>
<evidence type="ECO:0000256" key="3">
    <source>
        <dbReference type="ARBA" id="ARBA00022801"/>
    </source>
</evidence>
<keyword evidence="3" id="KW-0378">Hydrolase</keyword>
<dbReference type="Gene3D" id="2.40.50.90">
    <property type="match status" value="1"/>
</dbReference>
<dbReference type="AlphaFoldDB" id="A0A8J7A0S8"/>
<protein>
    <submittedName>
        <fullName evidence="5">Thermonuclease family protein</fullName>
    </submittedName>
</protein>
<evidence type="ECO:0000256" key="1">
    <source>
        <dbReference type="ARBA" id="ARBA00022722"/>
    </source>
</evidence>
<dbReference type="PANTHER" id="PTHR12302">
    <property type="entry name" value="EBNA2 BINDING PROTEIN P100"/>
    <property type="match status" value="1"/>
</dbReference>
<keyword evidence="6" id="KW-1185">Reference proteome</keyword>
<dbReference type="SUPFAM" id="SSF50199">
    <property type="entry name" value="Staphylococcal nuclease"/>
    <property type="match status" value="1"/>
</dbReference>
<keyword evidence="2" id="KW-0255">Endonuclease</keyword>
<dbReference type="SMART" id="SM00318">
    <property type="entry name" value="SNc"/>
    <property type="match status" value="1"/>
</dbReference>
<dbReference type="InterPro" id="IPR016071">
    <property type="entry name" value="Staphylococal_nuclease_OB-fold"/>
</dbReference>
<dbReference type="PANTHER" id="PTHR12302:SF3">
    <property type="entry name" value="SERINE_THREONINE-PROTEIN KINASE 31"/>
    <property type="match status" value="1"/>
</dbReference>
<dbReference type="Pfam" id="PF00565">
    <property type="entry name" value="SNase"/>
    <property type="match status" value="1"/>
</dbReference>
<reference evidence="5" key="1">
    <citation type="submission" date="2020-10" db="EMBL/GenBank/DDBJ databases">
        <authorList>
            <person name="Castelo-Branco R."/>
            <person name="Eusebio N."/>
            <person name="Adriana R."/>
            <person name="Vieira A."/>
            <person name="Brugerolle De Fraissinette N."/>
            <person name="Rezende De Castro R."/>
            <person name="Schneider M.P."/>
            <person name="Vasconcelos V."/>
            <person name="Leao P.N."/>
        </authorList>
    </citation>
    <scope>NUCLEOTIDE SEQUENCE</scope>
    <source>
        <strain evidence="5">LEGE 12446</strain>
    </source>
</reference>
<dbReference type="Proteomes" id="UP000622533">
    <property type="component" value="Unassembled WGS sequence"/>
</dbReference>
<evidence type="ECO:0000256" key="2">
    <source>
        <dbReference type="ARBA" id="ARBA00022759"/>
    </source>
</evidence>
<gene>
    <name evidence="5" type="ORF">IQ276_15925</name>
</gene>
<dbReference type="EMBL" id="JADEXS010000201">
    <property type="protein sequence ID" value="MBE9023861.1"/>
    <property type="molecule type" value="Genomic_DNA"/>
</dbReference>
<keyword evidence="1" id="KW-0540">Nuclease</keyword>
<organism evidence="5 6">
    <name type="scientific">Desmonostoc muscorum LEGE 12446</name>
    <dbReference type="NCBI Taxonomy" id="1828758"/>
    <lineage>
        <taxon>Bacteria</taxon>
        <taxon>Bacillati</taxon>
        <taxon>Cyanobacteriota</taxon>
        <taxon>Cyanophyceae</taxon>
        <taxon>Nostocales</taxon>
        <taxon>Nostocaceae</taxon>
        <taxon>Desmonostoc</taxon>
    </lineage>
</organism>
<accession>A0A8J7A0S8</accession>